<name>A0ABV4FCL4_BRAEL</name>
<organism evidence="1 2">
    <name type="scientific">Bradyrhizobium elkanii</name>
    <dbReference type="NCBI Taxonomy" id="29448"/>
    <lineage>
        <taxon>Bacteria</taxon>
        <taxon>Pseudomonadati</taxon>
        <taxon>Pseudomonadota</taxon>
        <taxon>Alphaproteobacteria</taxon>
        <taxon>Hyphomicrobiales</taxon>
        <taxon>Nitrobacteraceae</taxon>
        <taxon>Bradyrhizobium</taxon>
    </lineage>
</organism>
<sequence length="192" mass="21446">MRFFSTAAADLQQKLIKLDDATYDLITAEGTRRARFTLNREAATNQDELQLMGLDHPLVQEELERWRNLPPENLGIAVSGEVGGQVLLSLWMVETSGGNGERRVVVQPIAVKQDGARAPAVERLREKYFQAQSAVPTLRAEQLLDVFTRAVEPTLQRELKHKGSASGNGSYSAELIGYAEIIDKFTHRDRLD</sequence>
<evidence type="ECO:0000313" key="1">
    <source>
        <dbReference type="EMBL" id="MEY9321200.1"/>
    </source>
</evidence>
<accession>A0ABV4FCL4</accession>
<comment type="caution">
    <text evidence="1">The sequence shown here is derived from an EMBL/GenBank/DDBJ whole genome shotgun (WGS) entry which is preliminary data.</text>
</comment>
<proteinExistence type="predicted"/>
<keyword evidence="2" id="KW-1185">Reference proteome</keyword>
<evidence type="ECO:0000313" key="2">
    <source>
        <dbReference type="Proteomes" id="UP001565471"/>
    </source>
</evidence>
<dbReference type="GeneID" id="92951322"/>
<reference evidence="1 2" key="1">
    <citation type="submission" date="2024-07" db="EMBL/GenBank/DDBJ databases">
        <title>Genomic Encyclopedia of Type Strains, Phase V (KMG-V): Genome sequencing to study the core and pangenomes of soil and plant-associated prokaryotes.</title>
        <authorList>
            <person name="Whitman W."/>
        </authorList>
    </citation>
    <scope>NUCLEOTIDE SEQUENCE [LARGE SCALE GENOMIC DNA]</scope>
    <source>
        <strain evidence="1 2">USDA 415</strain>
    </source>
</reference>
<dbReference type="EMBL" id="JBGBZA010000002">
    <property type="protein sequence ID" value="MEY9321200.1"/>
    <property type="molecule type" value="Genomic_DNA"/>
</dbReference>
<gene>
    <name evidence="1" type="ORF">ABIF29_007999</name>
</gene>
<dbReference type="Proteomes" id="UP001565471">
    <property type="component" value="Unassembled WGS sequence"/>
</dbReference>
<dbReference type="RefSeq" id="WP_016843624.1">
    <property type="nucleotide sequence ID" value="NZ_BJNL01000200.1"/>
</dbReference>
<protein>
    <submittedName>
        <fullName evidence="1">Uncharacterized protein</fullName>
    </submittedName>
</protein>